<protein>
    <recommendedName>
        <fullName evidence="1">AAA domain-containing protein</fullName>
    </recommendedName>
</protein>
<name>A0A501WGJ1_9GAMM</name>
<evidence type="ECO:0000313" key="3">
    <source>
        <dbReference type="Proteomes" id="UP000315901"/>
    </source>
</evidence>
<dbReference type="InterPro" id="IPR025669">
    <property type="entry name" value="AAA_dom"/>
</dbReference>
<keyword evidence="3" id="KW-1185">Reference proteome</keyword>
<accession>A0A501WGJ1</accession>
<dbReference type="InterPro" id="IPR050678">
    <property type="entry name" value="DNA_Partitioning_ATPase"/>
</dbReference>
<dbReference type="Proteomes" id="UP000315901">
    <property type="component" value="Unassembled WGS sequence"/>
</dbReference>
<reference evidence="2 3" key="1">
    <citation type="submission" date="2019-06" db="EMBL/GenBank/DDBJ databases">
        <title>A novel bacterium of genus Marinomonas, isolated from coastal sand.</title>
        <authorList>
            <person name="Huang H."/>
            <person name="Mo K."/>
            <person name="Hu Y."/>
        </authorList>
    </citation>
    <scope>NUCLEOTIDE SEQUENCE [LARGE SCALE GENOMIC DNA]</scope>
    <source>
        <strain evidence="2 3">HB171799</strain>
    </source>
</reference>
<evidence type="ECO:0000259" key="1">
    <source>
        <dbReference type="Pfam" id="PF13614"/>
    </source>
</evidence>
<evidence type="ECO:0000313" key="2">
    <source>
        <dbReference type="EMBL" id="TPE49003.1"/>
    </source>
</evidence>
<dbReference type="PANTHER" id="PTHR13696:SF52">
    <property type="entry name" value="PARA FAMILY PROTEIN CT_582"/>
    <property type="match status" value="1"/>
</dbReference>
<feature type="domain" description="AAA" evidence="1">
    <location>
        <begin position="164"/>
        <end position="315"/>
    </location>
</feature>
<dbReference type="PANTHER" id="PTHR13696">
    <property type="entry name" value="P-LOOP CONTAINING NUCLEOSIDE TRIPHOSPHATE HYDROLASE"/>
    <property type="match status" value="1"/>
</dbReference>
<dbReference type="EMBL" id="VFRR01000027">
    <property type="protein sequence ID" value="TPE49003.1"/>
    <property type="molecule type" value="Genomic_DNA"/>
</dbReference>
<dbReference type="InterPro" id="IPR027417">
    <property type="entry name" value="P-loop_NTPase"/>
</dbReference>
<dbReference type="OrthoDB" id="9785810at2"/>
<dbReference type="CDD" id="cd02042">
    <property type="entry name" value="ParAB_family"/>
    <property type="match status" value="1"/>
</dbReference>
<comment type="caution">
    <text evidence="2">The sequence shown here is derived from an EMBL/GenBank/DDBJ whole genome shotgun (WGS) entry which is preliminary data.</text>
</comment>
<dbReference type="Pfam" id="PF13614">
    <property type="entry name" value="AAA_31"/>
    <property type="match status" value="1"/>
</dbReference>
<dbReference type="Gene3D" id="3.40.50.300">
    <property type="entry name" value="P-loop containing nucleotide triphosphate hydrolases"/>
    <property type="match status" value="1"/>
</dbReference>
<proteinExistence type="predicted"/>
<organism evidence="2 3">
    <name type="scientific">Maribrevibacterium harenarium</name>
    <dbReference type="NCBI Taxonomy" id="2589817"/>
    <lineage>
        <taxon>Bacteria</taxon>
        <taxon>Pseudomonadati</taxon>
        <taxon>Pseudomonadota</taxon>
        <taxon>Gammaproteobacteria</taxon>
        <taxon>Oceanospirillales</taxon>
        <taxon>Oceanospirillaceae</taxon>
        <taxon>Maribrevibacterium</taxon>
    </lineage>
</organism>
<dbReference type="SUPFAM" id="SSF52540">
    <property type="entry name" value="P-loop containing nucleoside triphosphate hydrolases"/>
    <property type="match status" value="1"/>
</dbReference>
<gene>
    <name evidence="2" type="ORF">FJM67_12460</name>
</gene>
<sequence length="560" mass="62710">MLFERSDLNTQAELLRSIISDRLDSDIYDRFASLIGRVDTFQESGMDEVAALEDKYLQFLSVNAGFIRHQLALRLLGYTGVAPMRDRFKDEIDGKKCRLLRDGSYVTWDDRPSDVLEEDGKKYIGWPLNNFIEEVIPHLKSRQSDRIQTDAEKKIFTPRPVAASIFNSKGGGQKTTTATHIAIVAALLGFRVLLIDGDPQATASTLMGYPFSQYPMSSKYSLHTALTDLYNSKVSHSEFNCLNYIRPSLFSNVSIITGSTHGSLIDILITKDENIVFEFINQLKDSGEFDLILTDTRPQSAYQDFAQYQAADFLINTLPASSTGIGSTCQGIFNYLAHNQNTASCIEARKNQLAIISTTCVENDPRHPSRTIYERIFSLTNDLASPSLNVQNYVPMTNIIADAHSAMETVFQQTNVDVPTSKTKRVIEALIEQFEQIFAKCIVPFWLNIDGEEVPREDVLSITGEIGDPLEFDSQPYEYLDLGFAFGITRHGEPATIEVSTRGKGVFSNNPNRFLKASDLSGDYKGNQIVMKNGRFYALSYNLDEIPNITPYVLRSNAAN</sequence>
<dbReference type="AlphaFoldDB" id="A0A501WGJ1"/>